<dbReference type="AlphaFoldDB" id="A0A6G4XAG9"/>
<gene>
    <name evidence="2" type="ORF">G5C65_37090</name>
</gene>
<dbReference type="SUPFAM" id="SSF52980">
    <property type="entry name" value="Restriction endonuclease-like"/>
    <property type="match status" value="1"/>
</dbReference>
<keyword evidence="2" id="KW-0540">Nuclease</keyword>
<dbReference type="Proteomes" id="UP000477722">
    <property type="component" value="Unassembled WGS sequence"/>
</dbReference>
<sequence>MPNSGESFESYIQFVYQTLLNNKGENISVARRATVMDNHGNTYNIDVFYEFDVAGVHHRVAIECKDTRRPVERDEAIAFAGKIRDLPSTIGIFISKSGFQRAAKKYLEDHGIVHYSGGDLPHLGQVVASVVSSIALPSQSATGQPFWTLLGNNNGDPDGTWRMIPLQSESGEQVGAFPLFFSKPQAEAFRAQYAPEACVRGVEQGMLRFLALCANSENRPFVVFHPVPTDDGVRLAPEAWTPRDLASEFSTEDISAKMEGSQ</sequence>
<evidence type="ECO:0000313" key="3">
    <source>
        <dbReference type="Proteomes" id="UP000477722"/>
    </source>
</evidence>
<feature type="domain" description="Restriction endonuclease type IV Mrr" evidence="1">
    <location>
        <begin position="26"/>
        <end position="120"/>
    </location>
</feature>
<dbReference type="InterPro" id="IPR007560">
    <property type="entry name" value="Restrct_endonuc_IV_Mrr"/>
</dbReference>
<dbReference type="GO" id="GO:0004519">
    <property type="term" value="F:endonuclease activity"/>
    <property type="evidence" value="ECO:0007669"/>
    <property type="project" value="UniProtKB-KW"/>
</dbReference>
<proteinExistence type="predicted"/>
<keyword evidence="3" id="KW-1185">Reference proteome</keyword>
<organism evidence="2 3">
    <name type="scientific">Streptomyces boncukensis</name>
    <dbReference type="NCBI Taxonomy" id="2711219"/>
    <lineage>
        <taxon>Bacteria</taxon>
        <taxon>Bacillati</taxon>
        <taxon>Actinomycetota</taxon>
        <taxon>Actinomycetes</taxon>
        <taxon>Kitasatosporales</taxon>
        <taxon>Streptomycetaceae</taxon>
        <taxon>Streptomyces</taxon>
    </lineage>
</organism>
<dbReference type="InterPro" id="IPR011335">
    <property type="entry name" value="Restrct_endonuc-II-like"/>
</dbReference>
<dbReference type="Gene3D" id="3.40.1350.10">
    <property type="match status" value="1"/>
</dbReference>
<dbReference type="RefSeq" id="WP_165303432.1">
    <property type="nucleotide sequence ID" value="NZ_JAAKZZ010000931.1"/>
</dbReference>
<keyword evidence="2" id="KW-0255">Endonuclease</keyword>
<dbReference type="GO" id="GO:0009307">
    <property type="term" value="P:DNA restriction-modification system"/>
    <property type="evidence" value="ECO:0007669"/>
    <property type="project" value="InterPro"/>
</dbReference>
<dbReference type="InterPro" id="IPR011856">
    <property type="entry name" value="tRNA_endonuc-like_dom_sf"/>
</dbReference>
<dbReference type="Pfam" id="PF04471">
    <property type="entry name" value="Mrr_cat"/>
    <property type="match status" value="1"/>
</dbReference>
<reference evidence="2 3" key="1">
    <citation type="submission" date="2020-02" db="EMBL/GenBank/DDBJ databases">
        <title>Whole-genome analyses of novel actinobacteria.</title>
        <authorList>
            <person name="Sahin N."/>
            <person name="Tatar D."/>
        </authorList>
    </citation>
    <scope>NUCLEOTIDE SEQUENCE [LARGE SCALE GENOMIC DNA]</scope>
    <source>
        <strain evidence="2 3">SB3404</strain>
    </source>
</reference>
<evidence type="ECO:0000259" key="1">
    <source>
        <dbReference type="Pfam" id="PF04471"/>
    </source>
</evidence>
<comment type="caution">
    <text evidence="2">The sequence shown here is derived from an EMBL/GenBank/DDBJ whole genome shotgun (WGS) entry which is preliminary data.</text>
</comment>
<accession>A0A6G4XAG9</accession>
<evidence type="ECO:0000313" key="2">
    <source>
        <dbReference type="EMBL" id="NGO73837.1"/>
    </source>
</evidence>
<keyword evidence="2" id="KW-0378">Hydrolase</keyword>
<dbReference type="EMBL" id="JAAKZZ010000931">
    <property type="protein sequence ID" value="NGO73837.1"/>
    <property type="molecule type" value="Genomic_DNA"/>
</dbReference>
<dbReference type="GO" id="GO:0003677">
    <property type="term" value="F:DNA binding"/>
    <property type="evidence" value="ECO:0007669"/>
    <property type="project" value="InterPro"/>
</dbReference>
<protein>
    <submittedName>
        <fullName evidence="2">Restriction endonuclease</fullName>
    </submittedName>
</protein>
<name>A0A6G4XAG9_9ACTN</name>